<dbReference type="OrthoDB" id="8370318at2"/>
<organism evidence="8 9">
    <name type="scientific">Mesocricetibacter intestinalis</name>
    <dbReference type="NCBI Taxonomy" id="1521930"/>
    <lineage>
        <taxon>Bacteria</taxon>
        <taxon>Pseudomonadati</taxon>
        <taxon>Pseudomonadota</taxon>
        <taxon>Gammaproteobacteria</taxon>
        <taxon>Pasteurellales</taxon>
        <taxon>Pasteurellaceae</taxon>
        <taxon>Mesocricetibacter</taxon>
    </lineage>
</organism>
<feature type="transmembrane region" description="Helical" evidence="6">
    <location>
        <begin position="120"/>
        <end position="140"/>
    </location>
</feature>
<keyword evidence="9" id="KW-1185">Reference proteome</keyword>
<sequence>MDKYYGQLLMVMVTLIGASGWFLSKNAIAELPPVGFMGLRFLLAGLIFLLPAYGQLRAIDSRQFLCAASVGSALALNLFLWVLGITYSNDFGEGAFLVSLSMLIAPLVSWLLFKHKPLLCFWLSMPIALFGLYFLAMASGASGPSFSVGSLIFLLSSLSAALYFVLNNQYAKNIATLALIVIQFFIVGSLCSGYSLLFETWPEHVSVQVWGWFWASTLIATNLRYWLQTAGQKRCNITTAAMLMVLEPVWTLIVSVLFFSESLSLDKFIGCGLILSALIIYRLQSLSGRKKIRG</sequence>
<evidence type="ECO:0000256" key="1">
    <source>
        <dbReference type="ARBA" id="ARBA00004651"/>
    </source>
</evidence>
<dbReference type="SUPFAM" id="SSF103481">
    <property type="entry name" value="Multidrug resistance efflux transporter EmrE"/>
    <property type="match status" value="2"/>
</dbReference>
<dbReference type="PANTHER" id="PTHR42920:SF5">
    <property type="entry name" value="EAMA DOMAIN-CONTAINING PROTEIN"/>
    <property type="match status" value="1"/>
</dbReference>
<gene>
    <name evidence="8" type="ORF">EDC45_1152</name>
</gene>
<keyword evidence="2" id="KW-1003">Cell membrane</keyword>
<evidence type="ECO:0000313" key="9">
    <source>
        <dbReference type="Proteomes" id="UP000295657"/>
    </source>
</evidence>
<keyword evidence="4 6" id="KW-1133">Transmembrane helix</keyword>
<feature type="transmembrane region" description="Helical" evidence="6">
    <location>
        <begin position="36"/>
        <end position="53"/>
    </location>
</feature>
<dbReference type="Pfam" id="PF00892">
    <property type="entry name" value="EamA"/>
    <property type="match status" value="2"/>
</dbReference>
<feature type="transmembrane region" description="Helical" evidence="6">
    <location>
        <begin position="65"/>
        <end position="88"/>
    </location>
</feature>
<feature type="transmembrane region" description="Helical" evidence="6">
    <location>
        <begin position="209"/>
        <end position="227"/>
    </location>
</feature>
<comment type="subcellular location">
    <subcellularLocation>
        <location evidence="1">Cell membrane</location>
        <topology evidence="1">Multi-pass membrane protein</topology>
    </subcellularLocation>
</comment>
<accession>A0A4R6V9A0</accession>
<feature type="transmembrane region" description="Helical" evidence="6">
    <location>
        <begin position="146"/>
        <end position="165"/>
    </location>
</feature>
<evidence type="ECO:0000313" key="8">
    <source>
        <dbReference type="EMBL" id="TDQ58080.1"/>
    </source>
</evidence>
<feature type="transmembrane region" description="Helical" evidence="6">
    <location>
        <begin position="177"/>
        <end position="197"/>
    </location>
</feature>
<dbReference type="AlphaFoldDB" id="A0A4R6V9A0"/>
<feature type="transmembrane region" description="Helical" evidence="6">
    <location>
        <begin position="265"/>
        <end position="283"/>
    </location>
</feature>
<evidence type="ECO:0000256" key="6">
    <source>
        <dbReference type="SAM" id="Phobius"/>
    </source>
</evidence>
<keyword evidence="3 6" id="KW-0812">Transmembrane</keyword>
<proteinExistence type="predicted"/>
<dbReference type="EMBL" id="SNYQ01000003">
    <property type="protein sequence ID" value="TDQ58080.1"/>
    <property type="molecule type" value="Genomic_DNA"/>
</dbReference>
<reference evidence="8 9" key="1">
    <citation type="submission" date="2019-03" db="EMBL/GenBank/DDBJ databases">
        <title>Genomic Encyclopedia of Type Strains, Phase IV (KMG-IV): sequencing the most valuable type-strain genomes for metagenomic binning, comparative biology and taxonomic classification.</title>
        <authorList>
            <person name="Goeker M."/>
        </authorList>
    </citation>
    <scope>NUCLEOTIDE SEQUENCE [LARGE SCALE GENOMIC DNA]</scope>
    <source>
        <strain evidence="8 9">DSM 28403</strain>
    </source>
</reference>
<feature type="transmembrane region" description="Helical" evidence="6">
    <location>
        <begin position="94"/>
        <end position="113"/>
    </location>
</feature>
<dbReference type="Gene3D" id="1.10.3730.20">
    <property type="match status" value="1"/>
</dbReference>
<dbReference type="RefSeq" id="WP_133544363.1">
    <property type="nucleotide sequence ID" value="NZ_SNYQ01000003.1"/>
</dbReference>
<dbReference type="Proteomes" id="UP000295657">
    <property type="component" value="Unassembled WGS sequence"/>
</dbReference>
<evidence type="ECO:0000256" key="2">
    <source>
        <dbReference type="ARBA" id="ARBA00022475"/>
    </source>
</evidence>
<name>A0A4R6V9A0_9PAST</name>
<evidence type="ECO:0000256" key="4">
    <source>
        <dbReference type="ARBA" id="ARBA00022989"/>
    </source>
</evidence>
<dbReference type="GO" id="GO:0005886">
    <property type="term" value="C:plasma membrane"/>
    <property type="evidence" value="ECO:0007669"/>
    <property type="project" value="UniProtKB-SubCell"/>
</dbReference>
<dbReference type="PANTHER" id="PTHR42920">
    <property type="entry name" value="OS03G0707200 PROTEIN-RELATED"/>
    <property type="match status" value="1"/>
</dbReference>
<comment type="caution">
    <text evidence="8">The sequence shown here is derived from an EMBL/GenBank/DDBJ whole genome shotgun (WGS) entry which is preliminary data.</text>
</comment>
<keyword evidence="5 6" id="KW-0472">Membrane</keyword>
<dbReference type="InterPro" id="IPR037185">
    <property type="entry name" value="EmrE-like"/>
</dbReference>
<dbReference type="InterPro" id="IPR051258">
    <property type="entry name" value="Diverse_Substrate_Transporter"/>
</dbReference>
<feature type="transmembrane region" description="Helical" evidence="6">
    <location>
        <begin position="239"/>
        <end position="259"/>
    </location>
</feature>
<evidence type="ECO:0000256" key="3">
    <source>
        <dbReference type="ARBA" id="ARBA00022692"/>
    </source>
</evidence>
<dbReference type="InterPro" id="IPR000620">
    <property type="entry name" value="EamA_dom"/>
</dbReference>
<feature type="domain" description="EamA" evidence="7">
    <location>
        <begin position="6"/>
        <end position="136"/>
    </location>
</feature>
<feature type="domain" description="EamA" evidence="7">
    <location>
        <begin position="149"/>
        <end position="280"/>
    </location>
</feature>
<evidence type="ECO:0000256" key="5">
    <source>
        <dbReference type="ARBA" id="ARBA00023136"/>
    </source>
</evidence>
<feature type="transmembrane region" description="Helical" evidence="6">
    <location>
        <begin position="7"/>
        <end position="24"/>
    </location>
</feature>
<protein>
    <submittedName>
        <fullName evidence="8">EamA domain-containing membrane protein RarD</fullName>
    </submittedName>
</protein>
<evidence type="ECO:0000259" key="7">
    <source>
        <dbReference type="Pfam" id="PF00892"/>
    </source>
</evidence>